<reference evidence="1" key="2">
    <citation type="journal article" date="2021" name="PeerJ">
        <title>Extensive microbial diversity within the chicken gut microbiome revealed by metagenomics and culture.</title>
        <authorList>
            <person name="Gilroy R."/>
            <person name="Ravi A."/>
            <person name="Getino M."/>
            <person name="Pursley I."/>
            <person name="Horton D.L."/>
            <person name="Alikhan N.F."/>
            <person name="Baker D."/>
            <person name="Gharbi K."/>
            <person name="Hall N."/>
            <person name="Watson M."/>
            <person name="Adriaenssens E.M."/>
            <person name="Foster-Nyarko E."/>
            <person name="Jarju S."/>
            <person name="Secka A."/>
            <person name="Antonio M."/>
            <person name="Oren A."/>
            <person name="Chaudhuri R.R."/>
            <person name="La Ragione R."/>
            <person name="Hildebrand F."/>
            <person name="Pallen M.J."/>
        </authorList>
    </citation>
    <scope>NUCLEOTIDE SEQUENCE</scope>
    <source>
        <strain evidence="1">ChiGjej3B3-5194</strain>
    </source>
</reference>
<name>A0A9D1FFM5_9PROT</name>
<accession>A0A9D1FFM5</accession>
<dbReference type="EMBL" id="DVJI01000010">
    <property type="protein sequence ID" value="HIS70799.1"/>
    <property type="molecule type" value="Genomic_DNA"/>
</dbReference>
<evidence type="ECO:0000313" key="1">
    <source>
        <dbReference type="EMBL" id="HIS70799.1"/>
    </source>
</evidence>
<proteinExistence type="predicted"/>
<dbReference type="Pfam" id="PF05396">
    <property type="entry name" value="Phage_T7_Capsid"/>
    <property type="match status" value="1"/>
</dbReference>
<sequence>MEKIPEKFLNEDGTLNTDALLKSYSELEKKIGTMISVPDANADADTRARFNRAIGVPNSASEYPANTMFDDDSLREKFFEIGLTSSQVEKIYQIAEEFLTPVLSELFDMQNETSAINELKNFFGDDEKMRDALRAINAFGERYLPRDAFDAMCATPQGIRAVYAMMQSMEPSIETDDGASKNLTDDMLRRMMRDPKYWRDQDPEYVRKIENGFKKLYS</sequence>
<gene>
    <name evidence="1" type="ORF">IAD02_02305</name>
</gene>
<protein>
    <submittedName>
        <fullName evidence="1">Uncharacterized protein</fullName>
    </submittedName>
</protein>
<dbReference type="AlphaFoldDB" id="A0A9D1FFM5"/>
<reference evidence="1" key="1">
    <citation type="submission" date="2020-10" db="EMBL/GenBank/DDBJ databases">
        <authorList>
            <person name="Gilroy R."/>
        </authorList>
    </citation>
    <scope>NUCLEOTIDE SEQUENCE</scope>
    <source>
        <strain evidence="1">ChiGjej3B3-5194</strain>
    </source>
</reference>
<organism evidence="1 2">
    <name type="scientific">Candidatus Enterousia intestinigallinarum</name>
    <dbReference type="NCBI Taxonomy" id="2840790"/>
    <lineage>
        <taxon>Bacteria</taxon>
        <taxon>Pseudomonadati</taxon>
        <taxon>Pseudomonadota</taxon>
        <taxon>Alphaproteobacteria</taxon>
        <taxon>Candidatus Enterousia</taxon>
    </lineage>
</organism>
<comment type="caution">
    <text evidence="1">The sequence shown here is derived from an EMBL/GenBank/DDBJ whole genome shotgun (WGS) entry which is preliminary data.</text>
</comment>
<dbReference type="InterPro" id="IPR008768">
    <property type="entry name" value="Gp9-like"/>
</dbReference>
<evidence type="ECO:0000313" key="2">
    <source>
        <dbReference type="Proteomes" id="UP000886742"/>
    </source>
</evidence>
<dbReference type="Proteomes" id="UP000886742">
    <property type="component" value="Unassembled WGS sequence"/>
</dbReference>